<dbReference type="Proteomes" id="UP000244929">
    <property type="component" value="Chromosome"/>
</dbReference>
<organism evidence="1 2">
    <name type="scientific">Flavobacterium album</name>
    <dbReference type="NCBI Taxonomy" id="2175091"/>
    <lineage>
        <taxon>Bacteria</taxon>
        <taxon>Pseudomonadati</taxon>
        <taxon>Bacteroidota</taxon>
        <taxon>Flavobacteriia</taxon>
        <taxon>Flavobacteriales</taxon>
        <taxon>Flavobacteriaceae</taxon>
        <taxon>Flavobacterium</taxon>
    </lineage>
</organism>
<dbReference type="AlphaFoldDB" id="A0A2S1QUL9"/>
<accession>A0A2S1QUL9</accession>
<dbReference type="RefSeq" id="WP_108776817.1">
    <property type="nucleotide sequence ID" value="NZ_CP029186.1"/>
</dbReference>
<reference evidence="1 2" key="1">
    <citation type="submission" date="2018-04" db="EMBL/GenBank/DDBJ databases">
        <title>Genome sequencing of Flavobacterium sp. HYN0059.</title>
        <authorList>
            <person name="Yi H."/>
            <person name="Baek C."/>
        </authorList>
    </citation>
    <scope>NUCLEOTIDE SEQUENCE [LARGE SCALE GENOMIC DNA]</scope>
    <source>
        <strain evidence="1 2">HYN0059</strain>
    </source>
</reference>
<evidence type="ECO:0008006" key="3">
    <source>
        <dbReference type="Google" id="ProtNLM"/>
    </source>
</evidence>
<dbReference type="OrthoDB" id="1442704at2"/>
<proteinExistence type="predicted"/>
<sequence>MAEYRISGVWKPGNEITHYAVHEGTLNTLKRSTRMSKADTIQLVRNSGNSVKTILWDYTNAKWKLGQKVHATTGINGYLHTDPNSTVTDNLQHLIDYDWLLRW</sequence>
<gene>
    <name evidence="1" type="ORF">HYN59_02825</name>
</gene>
<dbReference type="EMBL" id="CP029186">
    <property type="protein sequence ID" value="AWH84107.1"/>
    <property type="molecule type" value="Genomic_DNA"/>
</dbReference>
<dbReference type="KEGG" id="falb:HYN59_02825"/>
<evidence type="ECO:0000313" key="2">
    <source>
        <dbReference type="Proteomes" id="UP000244929"/>
    </source>
</evidence>
<protein>
    <recommendedName>
        <fullName evidence="3">DUF3892 domain-containing protein</fullName>
    </recommendedName>
</protein>
<evidence type="ECO:0000313" key="1">
    <source>
        <dbReference type="EMBL" id="AWH84107.1"/>
    </source>
</evidence>
<name>A0A2S1QUL9_9FLAO</name>
<keyword evidence="2" id="KW-1185">Reference proteome</keyword>